<keyword evidence="10" id="KW-1185">Reference proteome</keyword>
<dbReference type="GO" id="GO:0005049">
    <property type="term" value="F:nuclear export signal receptor activity"/>
    <property type="evidence" value="ECO:0007669"/>
    <property type="project" value="InterPro"/>
</dbReference>
<dbReference type="GO" id="GO:0006611">
    <property type="term" value="P:protein export from nucleus"/>
    <property type="evidence" value="ECO:0007669"/>
    <property type="project" value="TreeGrafter"/>
</dbReference>
<dbReference type="EMBL" id="JAHYIQ010000015">
    <property type="protein sequence ID" value="KAK1126040.1"/>
    <property type="molecule type" value="Genomic_DNA"/>
</dbReference>
<dbReference type="GO" id="GO:0005737">
    <property type="term" value="C:cytoplasm"/>
    <property type="evidence" value="ECO:0007669"/>
    <property type="project" value="UniProtKB-SubCell"/>
</dbReference>
<dbReference type="PANTHER" id="PTHR12596">
    <property type="entry name" value="EXPORTIN 4,7-RELATED"/>
    <property type="match status" value="1"/>
</dbReference>
<organism evidence="9 10">
    <name type="scientific">Melipona bicolor</name>
    <dbReference type="NCBI Taxonomy" id="60889"/>
    <lineage>
        <taxon>Eukaryota</taxon>
        <taxon>Metazoa</taxon>
        <taxon>Ecdysozoa</taxon>
        <taxon>Arthropoda</taxon>
        <taxon>Hexapoda</taxon>
        <taxon>Insecta</taxon>
        <taxon>Pterygota</taxon>
        <taxon>Neoptera</taxon>
        <taxon>Endopterygota</taxon>
        <taxon>Hymenoptera</taxon>
        <taxon>Apocrita</taxon>
        <taxon>Aculeata</taxon>
        <taxon>Apoidea</taxon>
        <taxon>Anthophila</taxon>
        <taxon>Apidae</taxon>
        <taxon>Melipona</taxon>
    </lineage>
</organism>
<comment type="subcellular location">
    <subcellularLocation>
        <location evidence="2">Cytoplasm</location>
    </subcellularLocation>
    <subcellularLocation>
        <location evidence="1">Nucleus</location>
    </subcellularLocation>
</comment>
<evidence type="ECO:0000313" key="9">
    <source>
        <dbReference type="EMBL" id="KAK1126040.1"/>
    </source>
</evidence>
<sequence>MAEQLMNELEKAAQIILAPPNLVTTEQRHSAEEVFLNFRKLKSPYELCSQILETNTNDYIVFEAVGLIKIALIREWPSLSQTDISSLRDYLLRYVINKPNLPPYVKGCILQVIAIIIKRGSVNDSGQARQTILGEVENLIMTGDLPRKLLGCNLISVIMQEYVINSKSTNIGLTWETHFNEKKIFQNIDLKRIFKFCIGIIEELIKKDLQENSITFLKQLLPILENVFTWTFVYVKHTKDVLEDVRESINCVPLELDKDWEDIMLVPSVLDLMFTLYWKIRENPHLAHHVRTCLVQMVNLSGTKTQSEEMEMQYFTSYMERFLKLITSVHIIDEEASGIANIIKKLFTSFQKKFYSLSADMMKTFLEQMSRLTCMFLENAAQEESLSIGECLYTEALDALFDAWLYILSEKDLFSQEFLKQTFVQIFSIYLQCHLSPPEGIRNIEDKDLEKEELDNENADRDKFKEHLQIIGIFGRQVPNYTLPLLAQLIEDRTFKLRENFNKLLEQIESLHTMKNDSLSRLYEDIHWLVLMIGNILCMESDGELALIPTEIMRYDMEQVQQGKVDMNFTLQFLASSENISSSIDIATESVDHVIRLVASIFRLCVIEKAAMSVLLDNILSPELSCTIIWFLHKWSSHYLLSIEYHYSEISLTFLHTFGENTPGATWTINFLLEKIEFNINAFKSEPAVMEETIKLLISLVSRKKKADYVLKSERFGNIINLAIKGQHDFPQVVKKGLMQAVVQVAITVQNKIDQSYWTQTLQPLLDKFKQITSNDKFLQCYHQEEIKIQVIDVLECFIGVAQGARGSEIGLLYQYIQPVLCELPNLISLYHNYQDIVQLILELLFECTNGPEPVLRGFTQTDAAQISEIYLSAIRNYTRCNTNRLTIDSTAEEDNYQDILLLMKLLTNLLCENILQDKTVFLHGLTIIMPMMTTDLLKFPCLCLHYFQMIMSLCKVGSQKVLNLSSELLRPLLASIELGLFSFGHEVSMLCCNIIEILTRRIFQNIQDGRPRSQIMAPFLNLLITVILTHQVDSNFISNVCISLYYLIRCYPDEYDQIVQNILSSQSDQQVVQRLADAFTKLKNKFNPNENINFHWKDVYTDKKRFRNYFDEFISNVQGFLMIK</sequence>
<evidence type="ECO:0000313" key="10">
    <source>
        <dbReference type="Proteomes" id="UP001177670"/>
    </source>
</evidence>
<keyword evidence="5" id="KW-0963">Cytoplasm</keyword>
<dbReference type="SUPFAM" id="SSF48371">
    <property type="entry name" value="ARM repeat"/>
    <property type="match status" value="1"/>
</dbReference>
<evidence type="ECO:0000256" key="6">
    <source>
        <dbReference type="ARBA" id="ARBA00022927"/>
    </source>
</evidence>
<protein>
    <recommendedName>
        <fullName evidence="8">Exportin-4</fullName>
    </recommendedName>
</protein>
<dbReference type="GO" id="GO:0005643">
    <property type="term" value="C:nuclear pore"/>
    <property type="evidence" value="ECO:0007669"/>
    <property type="project" value="TreeGrafter"/>
</dbReference>
<evidence type="ECO:0000256" key="8">
    <source>
        <dbReference type="ARBA" id="ARBA00040444"/>
    </source>
</evidence>
<keyword evidence="7" id="KW-0539">Nucleus</keyword>
<name>A0AA40FVB4_9HYME</name>
<evidence type="ECO:0000256" key="4">
    <source>
        <dbReference type="ARBA" id="ARBA00022448"/>
    </source>
</evidence>
<reference evidence="9" key="1">
    <citation type="submission" date="2021-10" db="EMBL/GenBank/DDBJ databases">
        <title>Melipona bicolor Genome sequencing and assembly.</title>
        <authorList>
            <person name="Araujo N.S."/>
            <person name="Arias M.C."/>
        </authorList>
    </citation>
    <scope>NUCLEOTIDE SEQUENCE</scope>
    <source>
        <strain evidence="9">USP_2M_L1-L4_2017</strain>
        <tissue evidence="9">Whole body</tissue>
    </source>
</reference>
<evidence type="ECO:0000256" key="7">
    <source>
        <dbReference type="ARBA" id="ARBA00023242"/>
    </source>
</evidence>
<dbReference type="PANTHER" id="PTHR12596:SF1">
    <property type="entry name" value="EXPORTIN-4"/>
    <property type="match status" value="1"/>
</dbReference>
<dbReference type="InterPro" id="IPR016024">
    <property type="entry name" value="ARM-type_fold"/>
</dbReference>
<dbReference type="AlphaFoldDB" id="A0AA40FVB4"/>
<comment type="caution">
    <text evidence="9">The sequence shown here is derived from an EMBL/GenBank/DDBJ whole genome shotgun (WGS) entry which is preliminary data.</text>
</comment>
<evidence type="ECO:0000256" key="5">
    <source>
        <dbReference type="ARBA" id="ARBA00022490"/>
    </source>
</evidence>
<dbReference type="Gene3D" id="1.25.10.10">
    <property type="entry name" value="Leucine-rich Repeat Variant"/>
    <property type="match status" value="2"/>
</dbReference>
<keyword evidence="6" id="KW-0653">Protein transport</keyword>
<dbReference type="Proteomes" id="UP001177670">
    <property type="component" value="Unassembled WGS sequence"/>
</dbReference>
<proteinExistence type="inferred from homology"/>
<accession>A0AA40FVB4</accession>
<dbReference type="InterPro" id="IPR011989">
    <property type="entry name" value="ARM-like"/>
</dbReference>
<gene>
    <name evidence="9" type="ORF">K0M31_005568</name>
</gene>
<evidence type="ECO:0000256" key="2">
    <source>
        <dbReference type="ARBA" id="ARBA00004496"/>
    </source>
</evidence>
<comment type="similarity">
    <text evidence="3">Belongs to the exportin family.</text>
</comment>
<evidence type="ECO:0000256" key="1">
    <source>
        <dbReference type="ARBA" id="ARBA00004123"/>
    </source>
</evidence>
<dbReference type="InterPro" id="IPR044189">
    <property type="entry name" value="XPO4/7-like"/>
</dbReference>
<keyword evidence="4" id="KW-0813">Transport</keyword>
<evidence type="ECO:0000256" key="3">
    <source>
        <dbReference type="ARBA" id="ARBA00009466"/>
    </source>
</evidence>